<feature type="domain" description="S1 motif" evidence="3">
    <location>
        <begin position="137"/>
        <end position="238"/>
    </location>
</feature>
<keyword evidence="2" id="KW-0732">Signal</keyword>
<feature type="compositionally biased region" description="Low complexity" evidence="1">
    <location>
        <begin position="88"/>
        <end position="114"/>
    </location>
</feature>
<gene>
    <name evidence="4" type="ORF">KFE25_011328</name>
</gene>
<sequence>MFSSPTPLAALALSIIIASVTSSAVPARGWARAPRAPCAVQLGVRVRASVLLDAAATTADLAPAAAEPAAAAPRKRTRRGGRGGSGPGAQRRASADASRAAASSAAAQPASEAGAGEGVTTSAAIATAANPLNLRIGQVVCGTVKQLAPYGAFVLLHAPRGTPNAKSSAPPAGAGGADEAAAAAGLKRPRRTLSGLLHISQLSSKRVEDVATVLKLGQQIRCMVLALDDKGQPKLSTRSLEATPGEMLADADGLFERAAQTAKAARARESAERKARVTEAENVIFGLEGFGPIEHTCRVDEARGGGVECTPTANGAQPSS</sequence>
<dbReference type="AlphaFoldDB" id="A0A8J5XB55"/>
<feature type="signal peptide" evidence="2">
    <location>
        <begin position="1"/>
        <end position="22"/>
    </location>
</feature>
<feature type="compositionally biased region" description="Low complexity" evidence="1">
    <location>
        <begin position="169"/>
        <end position="183"/>
    </location>
</feature>
<dbReference type="PROSITE" id="PS50126">
    <property type="entry name" value="S1"/>
    <property type="match status" value="1"/>
</dbReference>
<name>A0A8J5XB55_DIALT</name>
<dbReference type="GO" id="GO:0003723">
    <property type="term" value="F:RNA binding"/>
    <property type="evidence" value="ECO:0007669"/>
    <property type="project" value="TreeGrafter"/>
</dbReference>
<accession>A0A8J5XB55</accession>
<feature type="region of interest" description="Disordered" evidence="1">
    <location>
        <begin position="63"/>
        <end position="116"/>
    </location>
</feature>
<dbReference type="GO" id="GO:0043489">
    <property type="term" value="P:RNA stabilization"/>
    <property type="evidence" value="ECO:0007669"/>
    <property type="project" value="TreeGrafter"/>
</dbReference>
<dbReference type="SUPFAM" id="SSF50249">
    <property type="entry name" value="Nucleic acid-binding proteins"/>
    <property type="match status" value="1"/>
</dbReference>
<dbReference type="Proteomes" id="UP000751190">
    <property type="component" value="Unassembled WGS sequence"/>
</dbReference>
<evidence type="ECO:0000313" key="4">
    <source>
        <dbReference type="EMBL" id="KAG8457397.1"/>
    </source>
</evidence>
<dbReference type="InterPro" id="IPR003029">
    <property type="entry name" value="S1_domain"/>
</dbReference>
<feature type="region of interest" description="Disordered" evidence="1">
    <location>
        <begin position="162"/>
        <end position="183"/>
    </location>
</feature>
<protein>
    <recommendedName>
        <fullName evidence="3">S1 motif domain-containing protein</fullName>
    </recommendedName>
</protein>
<dbReference type="EMBL" id="JAGTXO010000071">
    <property type="protein sequence ID" value="KAG8457397.1"/>
    <property type="molecule type" value="Genomic_DNA"/>
</dbReference>
<reference evidence="4" key="1">
    <citation type="submission" date="2021-05" db="EMBL/GenBank/DDBJ databases">
        <title>The genome of the haptophyte Pavlova lutheri (Diacronema luteri, Pavlovales) - a model for lipid biosynthesis in eukaryotic algae.</title>
        <authorList>
            <person name="Hulatt C.J."/>
            <person name="Posewitz M.C."/>
        </authorList>
    </citation>
    <scope>NUCLEOTIDE SEQUENCE</scope>
    <source>
        <strain evidence="4">NIVA-4/92</strain>
    </source>
</reference>
<dbReference type="Pfam" id="PF00575">
    <property type="entry name" value="S1"/>
    <property type="match status" value="1"/>
</dbReference>
<dbReference type="PANTHER" id="PTHR15838">
    <property type="entry name" value="NUCLEOLAR PROTEIN OF 40 KDA"/>
    <property type="match status" value="1"/>
</dbReference>
<organism evidence="4 5">
    <name type="scientific">Diacronema lutheri</name>
    <name type="common">Unicellular marine alga</name>
    <name type="synonym">Monochrysis lutheri</name>
    <dbReference type="NCBI Taxonomy" id="2081491"/>
    <lineage>
        <taxon>Eukaryota</taxon>
        <taxon>Haptista</taxon>
        <taxon>Haptophyta</taxon>
        <taxon>Pavlovophyceae</taxon>
        <taxon>Pavlovales</taxon>
        <taxon>Pavlovaceae</taxon>
        <taxon>Diacronema</taxon>
    </lineage>
</organism>
<dbReference type="OrthoDB" id="1918363at2759"/>
<dbReference type="PANTHER" id="PTHR15838:SF3">
    <property type="entry name" value="PROTEIN PIGMENT DEFECTIVE 338, CHLOROPLASTIC"/>
    <property type="match status" value="1"/>
</dbReference>
<keyword evidence="5" id="KW-1185">Reference proteome</keyword>
<dbReference type="Gene3D" id="2.40.50.140">
    <property type="entry name" value="Nucleic acid-binding proteins"/>
    <property type="match status" value="1"/>
</dbReference>
<dbReference type="SMART" id="SM00316">
    <property type="entry name" value="S1"/>
    <property type="match status" value="1"/>
</dbReference>
<proteinExistence type="predicted"/>
<evidence type="ECO:0000256" key="1">
    <source>
        <dbReference type="SAM" id="MobiDB-lite"/>
    </source>
</evidence>
<comment type="caution">
    <text evidence="4">The sequence shown here is derived from an EMBL/GenBank/DDBJ whole genome shotgun (WGS) entry which is preliminary data.</text>
</comment>
<feature type="chain" id="PRO_5035161167" description="S1 motif domain-containing protein" evidence="2">
    <location>
        <begin position="23"/>
        <end position="320"/>
    </location>
</feature>
<evidence type="ECO:0000313" key="5">
    <source>
        <dbReference type="Proteomes" id="UP000751190"/>
    </source>
</evidence>
<evidence type="ECO:0000259" key="3">
    <source>
        <dbReference type="PROSITE" id="PS50126"/>
    </source>
</evidence>
<feature type="compositionally biased region" description="Low complexity" evidence="1">
    <location>
        <begin position="63"/>
        <end position="72"/>
    </location>
</feature>
<evidence type="ECO:0000256" key="2">
    <source>
        <dbReference type="SAM" id="SignalP"/>
    </source>
</evidence>
<dbReference type="InterPro" id="IPR012340">
    <property type="entry name" value="NA-bd_OB-fold"/>
</dbReference>